<accession>A0A176VNG5</accession>
<dbReference type="Proteomes" id="UP000077202">
    <property type="component" value="Unassembled WGS sequence"/>
</dbReference>
<proteinExistence type="predicted"/>
<feature type="region of interest" description="Disordered" evidence="1">
    <location>
        <begin position="1"/>
        <end position="92"/>
    </location>
</feature>
<dbReference type="EMBL" id="LVLJ01003474">
    <property type="protein sequence ID" value="OAE21336.1"/>
    <property type="molecule type" value="Genomic_DNA"/>
</dbReference>
<organism evidence="2 3">
    <name type="scientific">Marchantia polymorpha subsp. ruderalis</name>
    <dbReference type="NCBI Taxonomy" id="1480154"/>
    <lineage>
        <taxon>Eukaryota</taxon>
        <taxon>Viridiplantae</taxon>
        <taxon>Streptophyta</taxon>
        <taxon>Embryophyta</taxon>
        <taxon>Marchantiophyta</taxon>
        <taxon>Marchantiopsida</taxon>
        <taxon>Marchantiidae</taxon>
        <taxon>Marchantiales</taxon>
        <taxon>Marchantiaceae</taxon>
        <taxon>Marchantia</taxon>
    </lineage>
</organism>
<sequence>MPADSSADTGRAAVARNSPTSEEDVSAEVLGSSIDLPAPKAQVPSEEARRPSSHRGRHAATARMPAMEREEPSAQATSAQEPSTEAPLVLKPLELITTGEGKDAETRVPSALASSAVLVREGVAGPPGAGSPTPLEVLARHGVEATAEEAVRPSARESTRIFAATKILETEDDTPSEEE</sequence>
<reference evidence="2" key="1">
    <citation type="submission" date="2016-03" db="EMBL/GenBank/DDBJ databases">
        <title>Mechanisms controlling the formation of the plant cell surface in tip-growing cells are functionally conserved among land plants.</title>
        <authorList>
            <person name="Honkanen S."/>
            <person name="Jones V.A."/>
            <person name="Morieri G."/>
            <person name="Champion C."/>
            <person name="Hetherington A.J."/>
            <person name="Kelly S."/>
            <person name="Saint-Marcoux D."/>
            <person name="Proust H."/>
            <person name="Prescott H."/>
            <person name="Dolan L."/>
        </authorList>
    </citation>
    <scope>NUCLEOTIDE SEQUENCE [LARGE SCALE GENOMIC DNA]</scope>
    <source>
        <tissue evidence="2">Whole gametophyte</tissue>
    </source>
</reference>
<gene>
    <name evidence="2" type="ORF">AXG93_2712s1050</name>
</gene>
<name>A0A176VNG5_MARPO</name>
<dbReference type="AlphaFoldDB" id="A0A176VNG5"/>
<feature type="compositionally biased region" description="Polar residues" evidence="1">
    <location>
        <begin position="74"/>
        <end position="83"/>
    </location>
</feature>
<protein>
    <submittedName>
        <fullName evidence="2">Uncharacterized protein</fullName>
    </submittedName>
</protein>
<comment type="caution">
    <text evidence="2">The sequence shown here is derived from an EMBL/GenBank/DDBJ whole genome shotgun (WGS) entry which is preliminary data.</text>
</comment>
<evidence type="ECO:0000313" key="2">
    <source>
        <dbReference type="EMBL" id="OAE21336.1"/>
    </source>
</evidence>
<keyword evidence="3" id="KW-1185">Reference proteome</keyword>
<evidence type="ECO:0000256" key="1">
    <source>
        <dbReference type="SAM" id="MobiDB-lite"/>
    </source>
</evidence>
<evidence type="ECO:0000313" key="3">
    <source>
        <dbReference type="Proteomes" id="UP000077202"/>
    </source>
</evidence>
<feature type="compositionally biased region" description="Basic residues" evidence="1">
    <location>
        <begin position="51"/>
        <end position="60"/>
    </location>
</feature>